<sequence>MTPFATLVMPFLDKNQETTAIALMGKKAKILQPNGNSMKLSEWLSDDVFLTRSIDNYDNELQAPTRLVASLLFQKKMVRGLIGGWLANALLGEKVVGKVLDLWILPNQVERLSFSTNDSHVLSEIEIIEACNQLSTFLATAFIESGIPKSDAWGNVGLAVADPWMAARKIVNDIDTLIANYEAFTCQLIPELQSTILALPIEKDGQKQVVFKRRKSCCHKYELPGKTNCATCSKTSV</sequence>
<gene>
    <name evidence="1" type="ORF">NCTC13337_02459</name>
</gene>
<protein>
    <recommendedName>
        <fullName evidence="3">Ferric siderophore reductase C-terminal domain-containing protein</fullName>
    </recommendedName>
</protein>
<evidence type="ECO:0008006" key="3">
    <source>
        <dbReference type="Google" id="ProtNLM"/>
    </source>
</evidence>
<dbReference type="Proteomes" id="UP000254601">
    <property type="component" value="Unassembled WGS sequence"/>
</dbReference>
<dbReference type="EMBL" id="UHIC01000001">
    <property type="protein sequence ID" value="SUO97494.1"/>
    <property type="molecule type" value="Genomic_DNA"/>
</dbReference>
<dbReference type="OrthoDB" id="5815259at2"/>
<accession>A0A380MZ57</accession>
<organism evidence="1 2">
    <name type="scientific">Suttonella ornithocola</name>
    <dbReference type="NCBI Taxonomy" id="279832"/>
    <lineage>
        <taxon>Bacteria</taxon>
        <taxon>Pseudomonadati</taxon>
        <taxon>Pseudomonadota</taxon>
        <taxon>Gammaproteobacteria</taxon>
        <taxon>Cardiobacteriales</taxon>
        <taxon>Cardiobacteriaceae</taxon>
        <taxon>Suttonella</taxon>
    </lineage>
</organism>
<name>A0A380MZ57_9GAMM</name>
<reference evidence="1 2" key="1">
    <citation type="submission" date="2018-06" db="EMBL/GenBank/DDBJ databases">
        <authorList>
            <consortium name="Pathogen Informatics"/>
            <person name="Doyle S."/>
        </authorList>
    </citation>
    <scope>NUCLEOTIDE SEQUENCE [LARGE SCALE GENOMIC DNA]</scope>
    <source>
        <strain evidence="1 2">NCTC13337</strain>
    </source>
</reference>
<evidence type="ECO:0000313" key="2">
    <source>
        <dbReference type="Proteomes" id="UP000254601"/>
    </source>
</evidence>
<proteinExistence type="predicted"/>
<keyword evidence="2" id="KW-1185">Reference proteome</keyword>
<dbReference type="AlphaFoldDB" id="A0A380MZ57"/>
<evidence type="ECO:0000313" key="1">
    <source>
        <dbReference type="EMBL" id="SUO97494.1"/>
    </source>
</evidence>
<dbReference type="RefSeq" id="WP_115306146.1">
    <property type="nucleotide sequence ID" value="NZ_UHIC01000001.1"/>
</dbReference>